<feature type="domain" description="PFL" evidence="14">
    <location>
        <begin position="1"/>
        <end position="625"/>
    </location>
</feature>
<dbReference type="CDD" id="cd01678">
    <property type="entry name" value="PFL1"/>
    <property type="match status" value="1"/>
</dbReference>
<feature type="active site" description="Cysteine radical intermediate" evidence="9">
    <location>
        <position position="420"/>
    </location>
</feature>
<feature type="modified residue" description="Glycine radical" evidence="10 11">
    <location>
        <position position="735"/>
    </location>
</feature>
<keyword evidence="4 12" id="KW-0808">Transferase</keyword>
<evidence type="ECO:0000313" key="15">
    <source>
        <dbReference type="EMBL" id="ELR5215821.1"/>
    </source>
</evidence>
<dbReference type="PROSITE" id="PS51149">
    <property type="entry name" value="GLY_RADICAL_2"/>
    <property type="match status" value="1"/>
</dbReference>
<dbReference type="AlphaFoldDB" id="A0AAD2ZGQ5"/>
<dbReference type="InterPro" id="IPR019777">
    <property type="entry name" value="Form_AcTrfase_GR_CS"/>
</dbReference>
<evidence type="ECO:0000256" key="7">
    <source>
        <dbReference type="ARBA" id="ARBA00023315"/>
    </source>
</evidence>
<dbReference type="InterPro" id="IPR050244">
    <property type="entry name" value="Auton_GlycylRad_Cofactor"/>
</dbReference>
<comment type="subunit">
    <text evidence="12">Homodimer.</text>
</comment>
<accession>A0AAD2ZGQ5</accession>
<keyword evidence="6 12" id="KW-0119">Carbohydrate metabolism</keyword>
<proteinExistence type="inferred from homology"/>
<evidence type="ECO:0000256" key="10">
    <source>
        <dbReference type="PIRSR" id="PIRSR000379-2"/>
    </source>
</evidence>
<gene>
    <name evidence="15" type="primary">pflB</name>
    <name evidence="16" type="ORF">M0K77_000257</name>
    <name evidence="15" type="ORF">M0K77_RS01285</name>
</gene>
<dbReference type="Gene3D" id="3.20.70.20">
    <property type="match status" value="1"/>
</dbReference>
<organism evidence="15">
    <name type="scientific">Providencia rettgeri</name>
    <dbReference type="NCBI Taxonomy" id="587"/>
    <lineage>
        <taxon>Bacteria</taxon>
        <taxon>Pseudomonadati</taxon>
        <taxon>Pseudomonadota</taxon>
        <taxon>Gammaproteobacteria</taxon>
        <taxon>Enterobacterales</taxon>
        <taxon>Morganellaceae</taxon>
        <taxon>Providencia</taxon>
    </lineage>
</organism>
<comment type="catalytic activity">
    <reaction evidence="8 12">
        <text>formate + acetyl-CoA = pyruvate + CoA</text>
        <dbReference type="Rhea" id="RHEA:11844"/>
        <dbReference type="ChEBI" id="CHEBI:15361"/>
        <dbReference type="ChEBI" id="CHEBI:15740"/>
        <dbReference type="ChEBI" id="CHEBI:57287"/>
        <dbReference type="ChEBI" id="CHEBI:57288"/>
        <dbReference type="EC" id="2.3.1.54"/>
    </reaction>
</comment>
<evidence type="ECO:0000259" key="13">
    <source>
        <dbReference type="PROSITE" id="PS51149"/>
    </source>
</evidence>
<dbReference type="PIRSF" id="PIRSF000379">
    <property type="entry name" value="For_Ac_trans_1"/>
    <property type="match status" value="1"/>
</dbReference>
<dbReference type="GO" id="GO:0006006">
    <property type="term" value="P:glucose metabolic process"/>
    <property type="evidence" value="ECO:0007669"/>
    <property type="project" value="UniProtKB-UniRule"/>
</dbReference>
<dbReference type="EMBL" id="ABEXCJ040000001">
    <property type="protein sequence ID" value="ELR5215821.1"/>
    <property type="molecule type" value="Genomic_DNA"/>
</dbReference>
<dbReference type="PROSITE" id="PS51554">
    <property type="entry name" value="PFL"/>
    <property type="match status" value="1"/>
</dbReference>
<keyword evidence="7 12" id="KW-0012">Acyltransferase</keyword>
<name>A0AAD2ZGQ5_PRORE</name>
<evidence type="ECO:0000256" key="4">
    <source>
        <dbReference type="ARBA" id="ARBA00022679"/>
    </source>
</evidence>
<keyword evidence="12" id="KW-0313">Glucose metabolism</keyword>
<comment type="pathway">
    <text evidence="12">Fermentation; pyruvate fermentation; formate from pyruvate: step 1/1.</text>
</comment>
<feature type="active site" description="S-acetylcysteine intermediate" evidence="9">
    <location>
        <position position="419"/>
    </location>
</feature>
<comment type="caution">
    <text evidence="15">The sequence shown here is derived from an EMBL/GenBank/DDBJ whole genome shotgun (WGS) entry which is preliminary data.</text>
</comment>
<dbReference type="Pfam" id="PF02901">
    <property type="entry name" value="PFL-like"/>
    <property type="match status" value="1"/>
</dbReference>
<comment type="similarity">
    <text evidence="2 12">Belongs to the glycyl radical enzyme (GRE) family. PFL subfamily.</text>
</comment>
<reference evidence="15" key="1">
    <citation type="submission" date="2023-10" db="EMBL/GenBank/DDBJ databases">
        <authorList>
            <consortium name="Clinical and Environmental Microbiology Branch: Whole genome sequencing antimicrobial resistance pathogens in the healthcare setting"/>
        </authorList>
    </citation>
    <scope>NUCLEOTIDE SEQUENCE</scope>
    <source>
        <strain evidence="15">2020QW-00022</strain>
    </source>
</reference>
<protein>
    <recommendedName>
        <fullName evidence="12">Formate acetyltransferase</fullName>
        <ecNumber evidence="12">2.3.1.54</ecNumber>
    </recommendedName>
    <alternativeName>
        <fullName evidence="12">Pyruvate formate-lyase</fullName>
    </alternativeName>
</protein>
<keyword evidence="5 10" id="KW-0556">Organic radical</keyword>
<dbReference type="RefSeq" id="WP_213914553.1">
    <property type="nucleotide sequence ID" value="NZ_CP096258.1"/>
</dbReference>
<evidence type="ECO:0000256" key="2">
    <source>
        <dbReference type="ARBA" id="ARBA00008375"/>
    </source>
</evidence>
<dbReference type="InterPro" id="IPR005949">
    <property type="entry name" value="Form_AcTrfase"/>
</dbReference>
<evidence type="ECO:0000256" key="12">
    <source>
        <dbReference type="RuleBase" id="RU368075"/>
    </source>
</evidence>
<dbReference type="GO" id="GO:0008861">
    <property type="term" value="F:formate C-acetyltransferase activity"/>
    <property type="evidence" value="ECO:0007669"/>
    <property type="project" value="UniProtKB-UniRule"/>
</dbReference>
<dbReference type="InterPro" id="IPR001150">
    <property type="entry name" value="Gly_radical"/>
</dbReference>
<evidence type="ECO:0000256" key="8">
    <source>
        <dbReference type="ARBA" id="ARBA00049029"/>
    </source>
</evidence>
<dbReference type="PROSITE" id="PS00850">
    <property type="entry name" value="GLY_RADICAL_1"/>
    <property type="match status" value="1"/>
</dbReference>
<feature type="domain" description="Glycine radical" evidence="13">
    <location>
        <begin position="632"/>
        <end position="760"/>
    </location>
</feature>
<dbReference type="InterPro" id="IPR004184">
    <property type="entry name" value="PFL_dom"/>
</dbReference>
<dbReference type="PANTHER" id="PTHR30191:SF0">
    <property type="entry name" value="FORMATE ACETYLTRANSFERASE 1"/>
    <property type="match status" value="1"/>
</dbReference>
<evidence type="ECO:0000256" key="11">
    <source>
        <dbReference type="PROSITE-ProRule" id="PRU00493"/>
    </source>
</evidence>
<evidence type="ECO:0000256" key="9">
    <source>
        <dbReference type="PIRSR" id="PIRSR000379-1"/>
    </source>
</evidence>
<dbReference type="EMBL" id="ABEXCJ050000001">
    <property type="protein sequence ID" value="EMR4588008.1"/>
    <property type="molecule type" value="Genomic_DNA"/>
</dbReference>
<dbReference type="Pfam" id="PF01228">
    <property type="entry name" value="Gly_radical"/>
    <property type="match status" value="1"/>
</dbReference>
<evidence type="ECO:0000256" key="1">
    <source>
        <dbReference type="ARBA" id="ARBA00004496"/>
    </source>
</evidence>
<dbReference type="EC" id="2.3.1.54" evidence="12"/>
<dbReference type="PANTHER" id="PTHR30191">
    <property type="entry name" value="FORMATE ACETYLTRANSFERASE"/>
    <property type="match status" value="1"/>
</dbReference>
<sequence length="760" mass="85417">MSELNEKFALAWQGFNQGDWQNNVNVRDFIQKNYTPYEGDESFLAGSTPATDTLWDKVMEGIKIENRTHAPVDFDTDVASTITSHDAGYITKELEKIVGLQTDAPLKRGLIPFGGIKMVEGSCKAYDRTLDPTIKKIFTEYRKTHNQGVFDVYTPDILKCRKSGILTGLPDAYGRGRIIGDYRRVALYGIDYLMKDKFNQFTSLQERLEKGEDLQMTIQLREEIAEQHRALGQMKEMAAKYGYDISAPATNAQEAVQWTYFGYLAAVKSQNGAAMSFGRVSTFLDVYIQRDLEAGKITEQQAQELIDHLVMKLRMVRFLRTPEYDELFSGDPIWATESLAGMGLDGRTLVTKSTFRFLNTLYTMGPSPEPNMTILWSEKLPMNFKKFAAKVSIDTSSVQYENDDLMRPDFDNDDYAIACCVSPMIVGKQMQFFGARANLAKTMLYTINGGVDEKLKMQVGPKHAPIMDEVLDFDTVMNQMDHFMDWLATQYVTALNCIHFMHDKYSYEASLMALHDRDVYRTMACGIAGLSVAADSLSAIKYAKVKPIRDEDGIAIDFEIEGEYPQFGNNDSRVDDIACDLVERFMKKIQKLPTYRNAVPTQSILTITSNVVYGKKTGNTPDGRRAGAPFGPGANPMHGRDQKGAVASLTSVAKLPFAYAKDGISYTFSIVPNALGKDDDVRKTNLAGLMDGYFHHEASIEGGQHLNVNVMNREMLLDAMENPEKYPQLTIRVSGYAVRFNSLTKEQQQDVITRTFTSSM</sequence>
<evidence type="ECO:0000256" key="3">
    <source>
        <dbReference type="ARBA" id="ARBA00022490"/>
    </source>
</evidence>
<dbReference type="NCBIfam" id="TIGR01255">
    <property type="entry name" value="pyr_form_ly_1"/>
    <property type="match status" value="1"/>
</dbReference>
<keyword evidence="3 12" id="KW-0963">Cytoplasm</keyword>
<evidence type="ECO:0000256" key="5">
    <source>
        <dbReference type="ARBA" id="ARBA00022818"/>
    </source>
</evidence>
<dbReference type="GO" id="GO:0005829">
    <property type="term" value="C:cytosol"/>
    <property type="evidence" value="ECO:0007669"/>
    <property type="project" value="TreeGrafter"/>
</dbReference>
<comment type="subcellular location">
    <subcellularLocation>
        <location evidence="1 12">Cytoplasm</location>
    </subcellularLocation>
</comment>
<evidence type="ECO:0000259" key="14">
    <source>
        <dbReference type="PROSITE" id="PS51554"/>
    </source>
</evidence>
<dbReference type="SUPFAM" id="SSF51998">
    <property type="entry name" value="PFL-like glycyl radical enzymes"/>
    <property type="match status" value="1"/>
</dbReference>
<evidence type="ECO:0000313" key="16">
    <source>
        <dbReference type="EMBL" id="EMR4588008.1"/>
    </source>
</evidence>
<dbReference type="FunFam" id="3.20.70.20:FF:000003">
    <property type="entry name" value="Formate acetyltransferase"/>
    <property type="match status" value="1"/>
</dbReference>
<evidence type="ECO:0000256" key="6">
    <source>
        <dbReference type="ARBA" id="ARBA00023277"/>
    </source>
</evidence>